<dbReference type="InterPro" id="IPR050625">
    <property type="entry name" value="ParA/MinD_ATPase"/>
</dbReference>
<keyword evidence="3" id="KW-1185">Reference proteome</keyword>
<protein>
    <submittedName>
        <fullName evidence="2">CpaE family protein</fullName>
    </submittedName>
</protein>
<dbReference type="InterPro" id="IPR027417">
    <property type="entry name" value="P-loop_NTPase"/>
</dbReference>
<organism evidence="2 3">
    <name type="scientific">Lentzea rhizosphaerae</name>
    <dbReference type="NCBI Taxonomy" id="2041025"/>
    <lineage>
        <taxon>Bacteria</taxon>
        <taxon>Bacillati</taxon>
        <taxon>Actinomycetota</taxon>
        <taxon>Actinomycetes</taxon>
        <taxon>Pseudonocardiales</taxon>
        <taxon>Pseudonocardiaceae</taxon>
        <taxon>Lentzea</taxon>
    </lineage>
</organism>
<dbReference type="RefSeq" id="WP_382367196.1">
    <property type="nucleotide sequence ID" value="NZ_JBHRZI010000003.1"/>
</dbReference>
<accession>A0ABV8BLL6</accession>
<dbReference type="PANTHER" id="PTHR43384:SF13">
    <property type="entry name" value="SLR0110 PROTEIN"/>
    <property type="match status" value="1"/>
</dbReference>
<gene>
    <name evidence="2" type="ORF">ACFOWZ_00945</name>
</gene>
<name>A0ABV8BLL6_9PSEU</name>
<proteinExistence type="predicted"/>
<reference evidence="3" key="1">
    <citation type="journal article" date="2019" name="Int. J. Syst. Evol. Microbiol.">
        <title>The Global Catalogue of Microorganisms (GCM) 10K type strain sequencing project: providing services to taxonomists for standard genome sequencing and annotation.</title>
        <authorList>
            <consortium name="The Broad Institute Genomics Platform"/>
            <consortium name="The Broad Institute Genome Sequencing Center for Infectious Disease"/>
            <person name="Wu L."/>
            <person name="Ma J."/>
        </authorList>
    </citation>
    <scope>NUCLEOTIDE SEQUENCE [LARGE SCALE GENOMIC DNA]</scope>
    <source>
        <strain evidence="3">CGMCC 4.7405</strain>
    </source>
</reference>
<dbReference type="PANTHER" id="PTHR43384">
    <property type="entry name" value="SEPTUM SITE-DETERMINING PROTEIN MIND HOMOLOG, CHLOROPLASTIC-RELATED"/>
    <property type="match status" value="1"/>
</dbReference>
<dbReference type="EMBL" id="JBHRZI010000003">
    <property type="protein sequence ID" value="MFC3890024.1"/>
    <property type="molecule type" value="Genomic_DNA"/>
</dbReference>
<dbReference type="SUPFAM" id="SSF52540">
    <property type="entry name" value="P-loop containing nucleoside triphosphate hydrolases"/>
    <property type="match status" value="1"/>
</dbReference>
<sequence>MTILCDPAARAGQLSPAVGAVGSDVLTAATLTEAGRLLAADPSELLVVIGAAVDLNEALAFTEALRVDRPVVGVVLLREVLDVGVLTRALRAGVREVVARDDLASLADACARSRALSAQVTGVPQPRADERRHGQVITVFSAKGGCGKTTLAVNLASVLAAGGARSVCLVDLDLAFGDVGICLRAEPVRTIVHGLGMLGHVDVTGASSLLTACRPGLSALLAPVEPGDAERIPASLVGELLEVLPTMFDYVVVDTPSAFSEHVLAAMDASHHHVLLTTPDVPALKNLRVTLDMLDLLSYAHDIRSVVLNRSDAKVGLTMDDIDRVVRSDIRAHVPSSRDVPISVNKGNPIVLDLPKHPVSEAISRFAREHVLAEPAVAAKSSKRWFR</sequence>
<dbReference type="Pfam" id="PF01656">
    <property type="entry name" value="CbiA"/>
    <property type="match status" value="1"/>
</dbReference>
<comment type="caution">
    <text evidence="2">The sequence shown here is derived from an EMBL/GenBank/DDBJ whole genome shotgun (WGS) entry which is preliminary data.</text>
</comment>
<dbReference type="InterPro" id="IPR002586">
    <property type="entry name" value="CobQ/CobB/MinD/ParA_Nub-bd_dom"/>
</dbReference>
<evidence type="ECO:0000259" key="1">
    <source>
        <dbReference type="Pfam" id="PF01656"/>
    </source>
</evidence>
<dbReference type="Gene3D" id="3.40.50.300">
    <property type="entry name" value="P-loop containing nucleotide triphosphate hydrolases"/>
    <property type="match status" value="1"/>
</dbReference>
<dbReference type="Proteomes" id="UP001595690">
    <property type="component" value="Unassembled WGS sequence"/>
</dbReference>
<evidence type="ECO:0000313" key="3">
    <source>
        <dbReference type="Proteomes" id="UP001595690"/>
    </source>
</evidence>
<evidence type="ECO:0000313" key="2">
    <source>
        <dbReference type="EMBL" id="MFC3890024.1"/>
    </source>
</evidence>
<feature type="domain" description="CobQ/CobB/MinD/ParA nucleotide binding" evidence="1">
    <location>
        <begin position="137"/>
        <end position="350"/>
    </location>
</feature>